<proteinExistence type="predicted"/>
<dbReference type="EMBL" id="GBRH01201392">
    <property type="protein sequence ID" value="JAD96503.1"/>
    <property type="molecule type" value="Transcribed_RNA"/>
</dbReference>
<reference evidence="2" key="1">
    <citation type="submission" date="2014-09" db="EMBL/GenBank/DDBJ databases">
        <authorList>
            <person name="Magalhaes I.L.F."/>
            <person name="Oliveira U."/>
            <person name="Santos F.R."/>
            <person name="Vidigal T.H.D.A."/>
            <person name="Brescovit A.D."/>
            <person name="Santos A.J."/>
        </authorList>
    </citation>
    <scope>NUCLEOTIDE SEQUENCE</scope>
    <source>
        <tissue evidence="2">Shoot tissue taken approximately 20 cm above the soil surface</tissue>
    </source>
</reference>
<organism evidence="2">
    <name type="scientific">Arundo donax</name>
    <name type="common">Giant reed</name>
    <name type="synonym">Donax arundinaceus</name>
    <dbReference type="NCBI Taxonomy" id="35708"/>
    <lineage>
        <taxon>Eukaryota</taxon>
        <taxon>Viridiplantae</taxon>
        <taxon>Streptophyta</taxon>
        <taxon>Embryophyta</taxon>
        <taxon>Tracheophyta</taxon>
        <taxon>Spermatophyta</taxon>
        <taxon>Magnoliopsida</taxon>
        <taxon>Liliopsida</taxon>
        <taxon>Poales</taxon>
        <taxon>Poaceae</taxon>
        <taxon>PACMAD clade</taxon>
        <taxon>Arundinoideae</taxon>
        <taxon>Arundineae</taxon>
        <taxon>Arundo</taxon>
    </lineage>
</organism>
<dbReference type="AlphaFoldDB" id="A0A0A9EBU0"/>
<accession>A0A0A9EBU0</accession>
<name>A0A0A9EBU0_ARUDO</name>
<evidence type="ECO:0000313" key="2">
    <source>
        <dbReference type="EMBL" id="JAD96503.1"/>
    </source>
</evidence>
<evidence type="ECO:0000256" key="1">
    <source>
        <dbReference type="SAM" id="MobiDB-lite"/>
    </source>
</evidence>
<feature type="region of interest" description="Disordered" evidence="1">
    <location>
        <begin position="23"/>
        <end position="58"/>
    </location>
</feature>
<reference evidence="2" key="2">
    <citation type="journal article" date="2015" name="Data Brief">
        <title>Shoot transcriptome of the giant reed, Arundo donax.</title>
        <authorList>
            <person name="Barrero R.A."/>
            <person name="Guerrero F.D."/>
            <person name="Moolhuijzen P."/>
            <person name="Goolsby J.A."/>
            <person name="Tidwell J."/>
            <person name="Bellgard S.E."/>
            <person name="Bellgard M.I."/>
        </authorList>
    </citation>
    <scope>NUCLEOTIDE SEQUENCE</scope>
    <source>
        <tissue evidence="2">Shoot tissue taken approximately 20 cm above the soil surface</tissue>
    </source>
</reference>
<sequence>MIRSFLPLSISFSLQVIPFPCRPYRAGSPPTRGRSPTPLRPPHSISPRLRSDPQFPQP</sequence>
<protein>
    <submittedName>
        <fullName evidence="2">Uncharacterized protein</fullName>
    </submittedName>
</protein>